<organism evidence="3 4">
    <name type="scientific">Vibrio paucivorans</name>
    <dbReference type="NCBI Taxonomy" id="2829489"/>
    <lineage>
        <taxon>Bacteria</taxon>
        <taxon>Pseudomonadati</taxon>
        <taxon>Pseudomonadota</taxon>
        <taxon>Gammaproteobacteria</taxon>
        <taxon>Vibrionales</taxon>
        <taxon>Vibrionaceae</taxon>
        <taxon>Vibrio</taxon>
    </lineage>
</organism>
<reference evidence="3" key="1">
    <citation type="submission" date="2022-02" db="EMBL/GenBank/DDBJ databases">
        <title>Vibrio sp. nov., a new bacterium isolated from Bohai sea, China.</title>
        <authorList>
            <person name="Yuan Y."/>
        </authorList>
    </citation>
    <scope>NUCLEOTIDE SEQUENCE</scope>
    <source>
        <strain evidence="3">DBSS07</strain>
    </source>
</reference>
<keyword evidence="1" id="KW-1133">Transmembrane helix</keyword>
<sequence length="422" mass="48017">MLNRICRSYFLPVLVGFGLLFSGAINAASSFKNDTVKDSKTSVELSAWVGDKAATSPQTFTVKEQIILSIDVGTPRWFTSGTRIGGLEMADVIVKQRNPMAMNYTERRQGNTWSKQRWELTLYPQKAGQYTIAPIAVEMTVSLPSGQSKNVTLYTKSMTFEVTTPSGMIAKDEAWLNASRVDVSQQWQTSTDDLKVGQAITRTVTLKADDTLSILIPQMLSLDSQNSYQTYVQPTQFDDRQERGNYRSERIEQQTYVLQQGGEIEFPAIELKWWNSDKQQLELVTIEGKTVEVSHTLSSWLSAYWLWLVCLGGLTFGLIVGFFVAHNHIKTHGAPEWWTLRVAIKSHRWSEARVTIYRKLRLQHQEVELAKHQDNELWQAESQALQSGSTESKIFVSLWRNIKGKSVRKRTLIPKSLKKLNE</sequence>
<keyword evidence="1" id="KW-0472">Membrane</keyword>
<keyword evidence="1" id="KW-0812">Transmembrane</keyword>
<keyword evidence="2" id="KW-0732">Signal</keyword>
<dbReference type="PANTHER" id="PTHR40940:SF1">
    <property type="entry name" value="PROTEIN BATD"/>
    <property type="match status" value="1"/>
</dbReference>
<name>A0A9X3CBC3_9VIBR</name>
<dbReference type="InterPro" id="IPR025738">
    <property type="entry name" value="BatD"/>
</dbReference>
<accession>A0A9X3CBC3</accession>
<gene>
    <name evidence="3" type="ORF">MD483_01900</name>
</gene>
<dbReference type="RefSeq" id="WP_265686340.1">
    <property type="nucleotide sequence ID" value="NZ_JAKRRX010000006.1"/>
</dbReference>
<dbReference type="PANTHER" id="PTHR40940">
    <property type="entry name" value="PROTEIN BATD-RELATED"/>
    <property type="match status" value="1"/>
</dbReference>
<proteinExistence type="predicted"/>
<feature type="chain" id="PRO_5040887201" evidence="2">
    <location>
        <begin position="28"/>
        <end position="422"/>
    </location>
</feature>
<protein>
    <submittedName>
        <fullName evidence="3">BatD family protein</fullName>
    </submittedName>
</protein>
<feature type="signal peptide" evidence="2">
    <location>
        <begin position="1"/>
        <end position="27"/>
    </location>
</feature>
<dbReference type="EMBL" id="JAKRRX010000006">
    <property type="protein sequence ID" value="MCW8332584.1"/>
    <property type="molecule type" value="Genomic_DNA"/>
</dbReference>
<feature type="transmembrane region" description="Helical" evidence="1">
    <location>
        <begin position="304"/>
        <end position="325"/>
    </location>
</feature>
<comment type="caution">
    <text evidence="3">The sequence shown here is derived from an EMBL/GenBank/DDBJ whole genome shotgun (WGS) entry which is preliminary data.</text>
</comment>
<dbReference type="Proteomes" id="UP001155586">
    <property type="component" value="Unassembled WGS sequence"/>
</dbReference>
<evidence type="ECO:0000313" key="3">
    <source>
        <dbReference type="EMBL" id="MCW8332584.1"/>
    </source>
</evidence>
<evidence type="ECO:0000256" key="2">
    <source>
        <dbReference type="SAM" id="SignalP"/>
    </source>
</evidence>
<keyword evidence="4" id="KW-1185">Reference proteome</keyword>
<evidence type="ECO:0000313" key="4">
    <source>
        <dbReference type="Proteomes" id="UP001155586"/>
    </source>
</evidence>
<dbReference type="AlphaFoldDB" id="A0A9X3CBC3"/>
<evidence type="ECO:0000256" key="1">
    <source>
        <dbReference type="SAM" id="Phobius"/>
    </source>
</evidence>
<dbReference type="Pfam" id="PF13584">
    <property type="entry name" value="BatD"/>
    <property type="match status" value="1"/>
</dbReference>